<dbReference type="PROSITE" id="PS00079">
    <property type="entry name" value="MULTICOPPER_OXIDASE1"/>
    <property type="match status" value="1"/>
</dbReference>
<evidence type="ECO:0000256" key="5">
    <source>
        <dbReference type="SAM" id="MobiDB-lite"/>
    </source>
</evidence>
<feature type="signal peptide" evidence="7">
    <location>
        <begin position="1"/>
        <end position="23"/>
    </location>
</feature>
<feature type="chain" id="PRO_5013460445" evidence="7">
    <location>
        <begin position="24"/>
        <end position="741"/>
    </location>
</feature>
<dbReference type="GO" id="GO:0016491">
    <property type="term" value="F:oxidoreductase activity"/>
    <property type="evidence" value="ECO:0007669"/>
    <property type="project" value="UniProtKB-KW"/>
</dbReference>
<dbReference type="Pfam" id="PF07731">
    <property type="entry name" value="Cu-oxidase_2"/>
    <property type="match status" value="1"/>
</dbReference>
<feature type="domain" description="Plastocyanin-like" evidence="10">
    <location>
        <begin position="71"/>
        <end position="185"/>
    </location>
</feature>
<feature type="transmembrane region" description="Helical" evidence="6">
    <location>
        <begin position="719"/>
        <end position="738"/>
    </location>
</feature>
<accession>A0A0N8CHB3</accession>
<keyword evidence="6" id="KW-0812">Transmembrane</keyword>
<evidence type="ECO:0000256" key="1">
    <source>
        <dbReference type="ARBA" id="ARBA00010609"/>
    </source>
</evidence>
<sequence>MARFDSCALILLVTLLFIVSASSAKESAHDCQRVCDGGPARRCVYDFHVEYYFTMSKACFDCPHKGEDCDRHHCIPADGIERGVIAINRQLPGPSIQVCEGDRIIVNVKNHLPGESCTIHWHGIHQVGSPYMDGVPLVTQCPISPASSFRYNFIAENPGTHFYHSHSGFQRSDGVFGSLVVRQNKERDPHSSLYDYDLPEHVMMISDWLGELGVAKFVAHHHDDGDNKPSSMIINGRGRIPKPRNELTSNETMPLSVFNVEQGRRYRFRVISNGFLNCPIQLSVDDHMLTVIASDGGAIQPIEVDSLVIHAGERYDFIVNAGQEISSYWIRLHGLMDCGPKRVFQAAILRYHGALETEPDAILTYENTNRLGKVLNPVNIAPGDDEHITVAELKAMSPSKTNDWSREPDRKFVLSYDFNPINSWHFHDPEHYPIFGAEKNHRLYTPQINHISLRMPPSPPLSQHGDLPFGTLCNESTVVNCQQEFCDCTYTLQIPLGSLVELILIDKGVTFDATHPFHIHGSAFHVVAMERVASNVTVDQIKLMDQKGHIRRNLVDAPVKDTVAVPDGGYTIVRFMATNPGYWLFHCHLSFHIEVGMGLIFKVGEHHDFPQVPENFPKCGSWLPPVDEEEFESIVIHNLPYNVTDKNEKFGDGTTLRPPTSSDLDESFSFSSGESELTTEVPFTLSDEDNFVIPQHLTNGTLSHSESPMIHATSGANPFGISFISFALLPFGYIYTVFVRR</sequence>
<dbReference type="GO" id="GO:0005886">
    <property type="term" value="C:plasma membrane"/>
    <property type="evidence" value="ECO:0007669"/>
    <property type="project" value="TreeGrafter"/>
</dbReference>
<organism evidence="11">
    <name type="scientific">Daphnia magna</name>
    <dbReference type="NCBI Taxonomy" id="35525"/>
    <lineage>
        <taxon>Eukaryota</taxon>
        <taxon>Metazoa</taxon>
        <taxon>Ecdysozoa</taxon>
        <taxon>Arthropoda</taxon>
        <taxon>Crustacea</taxon>
        <taxon>Branchiopoda</taxon>
        <taxon>Diplostraca</taxon>
        <taxon>Cladocera</taxon>
        <taxon>Anomopoda</taxon>
        <taxon>Daphniidae</taxon>
        <taxon>Daphnia</taxon>
    </lineage>
</organism>
<evidence type="ECO:0000256" key="4">
    <source>
        <dbReference type="ARBA" id="ARBA00023008"/>
    </source>
</evidence>
<dbReference type="OrthoDB" id="2121828at2759"/>
<reference evidence="11" key="2">
    <citation type="submission" date="2015-10" db="EMBL/GenBank/DDBJ databases">
        <authorList>
            <person name="Gilbert D.G."/>
        </authorList>
    </citation>
    <scope>NUCLEOTIDE SEQUENCE</scope>
</reference>
<feature type="domain" description="Plastocyanin-like" evidence="9">
    <location>
        <begin position="477"/>
        <end position="605"/>
    </location>
</feature>
<dbReference type="InterPro" id="IPR045087">
    <property type="entry name" value="Cu-oxidase_fam"/>
</dbReference>
<dbReference type="CDD" id="cd13905">
    <property type="entry name" value="CuRO_3_tcLLC2_insect_like"/>
    <property type="match status" value="1"/>
</dbReference>
<dbReference type="EMBL" id="GDIP01222080">
    <property type="protein sequence ID" value="JAJ01322.1"/>
    <property type="molecule type" value="Transcribed_RNA"/>
</dbReference>
<evidence type="ECO:0000256" key="6">
    <source>
        <dbReference type="SAM" id="Phobius"/>
    </source>
</evidence>
<dbReference type="InterPro" id="IPR001117">
    <property type="entry name" value="Cu-oxidase_2nd"/>
</dbReference>
<evidence type="ECO:0000259" key="9">
    <source>
        <dbReference type="Pfam" id="PF07731"/>
    </source>
</evidence>
<keyword evidence="7" id="KW-0732">Signal</keyword>
<dbReference type="CDD" id="cd13884">
    <property type="entry name" value="CuRO_2_tcLCC_insect_like"/>
    <property type="match status" value="1"/>
</dbReference>
<dbReference type="Pfam" id="PF00394">
    <property type="entry name" value="Cu-oxidase"/>
    <property type="match status" value="1"/>
</dbReference>
<evidence type="ECO:0000313" key="11">
    <source>
        <dbReference type="EMBL" id="JAI91217.1"/>
    </source>
</evidence>
<dbReference type="Pfam" id="PF07732">
    <property type="entry name" value="Cu-oxidase_3"/>
    <property type="match status" value="1"/>
</dbReference>
<reference evidence="11" key="1">
    <citation type="submission" date="2015-10" db="EMBL/GenBank/DDBJ databases">
        <title>Daphnia magna gene sets from two clonal populations assembled and annotated with EvidentialGene.</title>
        <authorList>
            <person name="Gilbert D."/>
            <person name="Podicheti R."/>
            <person name="Orsini L."/>
            <person name="Colbourne J."/>
            <person name="Pfrender M."/>
        </authorList>
    </citation>
    <scope>NUCLEOTIDE SEQUENCE</scope>
</reference>
<dbReference type="GO" id="GO:0005507">
    <property type="term" value="F:copper ion binding"/>
    <property type="evidence" value="ECO:0007669"/>
    <property type="project" value="InterPro"/>
</dbReference>
<keyword evidence="2" id="KW-0479">Metal-binding</keyword>
<keyword evidence="6" id="KW-0472">Membrane</keyword>
<dbReference type="PANTHER" id="PTHR11709:SF394">
    <property type="entry name" value="FI03373P-RELATED"/>
    <property type="match status" value="1"/>
</dbReference>
<dbReference type="GO" id="GO:0006826">
    <property type="term" value="P:iron ion transport"/>
    <property type="evidence" value="ECO:0007669"/>
    <property type="project" value="TreeGrafter"/>
</dbReference>
<comment type="similarity">
    <text evidence="1">Belongs to the multicopper oxidase family.</text>
</comment>
<dbReference type="InterPro" id="IPR008972">
    <property type="entry name" value="Cupredoxin"/>
</dbReference>
<dbReference type="FunFam" id="2.60.40.420:FF:000045">
    <property type="entry name" value="Laccase 2"/>
    <property type="match status" value="1"/>
</dbReference>
<evidence type="ECO:0000259" key="10">
    <source>
        <dbReference type="Pfam" id="PF07732"/>
    </source>
</evidence>
<evidence type="ECO:0000259" key="8">
    <source>
        <dbReference type="Pfam" id="PF00394"/>
    </source>
</evidence>
<dbReference type="EMBL" id="GDIP01220930">
    <property type="protein sequence ID" value="JAJ02472.1"/>
    <property type="molecule type" value="Transcribed_RNA"/>
</dbReference>
<dbReference type="PANTHER" id="PTHR11709">
    <property type="entry name" value="MULTI-COPPER OXIDASE"/>
    <property type="match status" value="1"/>
</dbReference>
<dbReference type="AlphaFoldDB" id="A0A0N8CHB3"/>
<dbReference type="InterPro" id="IPR002355">
    <property type="entry name" value="Cu_oxidase_Cu_BS"/>
</dbReference>
<keyword evidence="4" id="KW-0186">Copper</keyword>
<dbReference type="EMBL" id="GDIP01241175">
    <property type="protein sequence ID" value="JAI82226.1"/>
    <property type="molecule type" value="Transcribed_RNA"/>
</dbReference>
<name>A0A0N8CHB3_9CRUS</name>
<dbReference type="PROSITE" id="PS00080">
    <property type="entry name" value="MULTICOPPER_OXIDASE2"/>
    <property type="match status" value="1"/>
</dbReference>
<dbReference type="InterPro" id="IPR011707">
    <property type="entry name" value="Cu-oxidase-like_N"/>
</dbReference>
<dbReference type="CDD" id="cd13858">
    <property type="entry name" value="CuRO_1_tcLCC2_insect_like"/>
    <property type="match status" value="1"/>
</dbReference>
<feature type="domain" description="Plastocyanin-like" evidence="8">
    <location>
        <begin position="201"/>
        <end position="354"/>
    </location>
</feature>
<dbReference type="EMBL" id="GDIP01232184">
    <property type="protein sequence ID" value="JAI91217.1"/>
    <property type="molecule type" value="Transcribed_RNA"/>
</dbReference>
<dbReference type="InterPro" id="IPR011706">
    <property type="entry name" value="Cu-oxidase_C"/>
</dbReference>
<evidence type="ECO:0000256" key="2">
    <source>
        <dbReference type="ARBA" id="ARBA00022723"/>
    </source>
</evidence>
<dbReference type="Gene3D" id="2.60.40.420">
    <property type="entry name" value="Cupredoxins - blue copper proteins"/>
    <property type="match status" value="3"/>
</dbReference>
<dbReference type="EMBL" id="GDIP01230924">
    <property type="protein sequence ID" value="JAI92477.1"/>
    <property type="molecule type" value="Transcribed_RNA"/>
</dbReference>
<keyword evidence="6" id="KW-1133">Transmembrane helix</keyword>
<dbReference type="InterPro" id="IPR033138">
    <property type="entry name" value="Cu_oxidase_CS"/>
</dbReference>
<protein>
    <submittedName>
        <fullName evidence="11">Multicopper oxidase</fullName>
    </submittedName>
</protein>
<evidence type="ECO:0000256" key="7">
    <source>
        <dbReference type="SAM" id="SignalP"/>
    </source>
</evidence>
<feature type="region of interest" description="Disordered" evidence="5">
    <location>
        <begin position="649"/>
        <end position="673"/>
    </location>
</feature>
<keyword evidence="3" id="KW-0560">Oxidoreductase</keyword>
<proteinExistence type="inferred from homology"/>
<dbReference type="FunFam" id="2.60.40.420:FF:000031">
    <property type="entry name" value="Laccase-2 isoform A"/>
    <property type="match status" value="1"/>
</dbReference>
<dbReference type="SUPFAM" id="SSF49503">
    <property type="entry name" value="Cupredoxins"/>
    <property type="match status" value="3"/>
</dbReference>
<evidence type="ECO:0000256" key="3">
    <source>
        <dbReference type="ARBA" id="ARBA00023002"/>
    </source>
</evidence>